<comment type="caution">
    <text evidence="3">The sequence shown here is derived from an EMBL/GenBank/DDBJ whole genome shotgun (WGS) entry which is preliminary data.</text>
</comment>
<evidence type="ECO:0000313" key="4">
    <source>
        <dbReference type="Proteomes" id="UP000189229"/>
    </source>
</evidence>
<protein>
    <submittedName>
        <fullName evidence="3">Acyl-CoA dehydrogenase, N-terminal domain protein</fullName>
    </submittedName>
</protein>
<dbReference type="AlphaFoldDB" id="A0A1V3WN84"/>
<feature type="domain" description="Acyl-CoA dehydrogenase/oxidase N-terminal" evidence="2">
    <location>
        <begin position="6"/>
        <end position="43"/>
    </location>
</feature>
<name>A0A1V3WN84_MYCKA</name>
<gene>
    <name evidence="3" type="ORF">BZL30_7452</name>
</gene>
<dbReference type="InterPro" id="IPR013786">
    <property type="entry name" value="AcylCoA_DH/ox_N"/>
</dbReference>
<dbReference type="Gene3D" id="1.10.540.10">
    <property type="entry name" value="Acyl-CoA dehydrogenase/oxidase, N-terminal domain"/>
    <property type="match status" value="1"/>
</dbReference>
<dbReference type="Pfam" id="PF02771">
    <property type="entry name" value="Acyl-CoA_dh_N"/>
    <property type="match status" value="1"/>
</dbReference>
<organism evidence="3 4">
    <name type="scientific">Mycobacterium kansasii</name>
    <dbReference type="NCBI Taxonomy" id="1768"/>
    <lineage>
        <taxon>Bacteria</taxon>
        <taxon>Bacillati</taxon>
        <taxon>Actinomycetota</taxon>
        <taxon>Actinomycetes</taxon>
        <taxon>Mycobacteriales</taxon>
        <taxon>Mycobacteriaceae</taxon>
        <taxon>Mycobacterium</taxon>
    </lineage>
</organism>
<reference evidence="3 4" key="1">
    <citation type="submission" date="2017-02" db="EMBL/GenBank/DDBJ databases">
        <title>Complete genome sequences of Mycobacterium kansasii strains isolated from rhesus macaques.</title>
        <authorList>
            <person name="Panda A."/>
            <person name="Nagaraj S."/>
            <person name="Zhao X."/>
            <person name="Tettelin H."/>
            <person name="Detolla L.J."/>
        </authorList>
    </citation>
    <scope>NUCLEOTIDE SEQUENCE [LARGE SCALE GENOMIC DNA]</scope>
    <source>
        <strain evidence="3 4">11-3813</strain>
    </source>
</reference>
<dbReference type="SUPFAM" id="SSF56645">
    <property type="entry name" value="Acyl-CoA dehydrogenase NM domain-like"/>
    <property type="match status" value="1"/>
</dbReference>
<feature type="region of interest" description="Disordered" evidence="1">
    <location>
        <begin position="28"/>
        <end position="57"/>
    </location>
</feature>
<accession>A0A1V3WN84</accession>
<evidence type="ECO:0000313" key="3">
    <source>
        <dbReference type="EMBL" id="OOK67761.1"/>
    </source>
</evidence>
<dbReference type="GO" id="GO:0016627">
    <property type="term" value="F:oxidoreductase activity, acting on the CH-CH group of donors"/>
    <property type="evidence" value="ECO:0007669"/>
    <property type="project" value="InterPro"/>
</dbReference>
<dbReference type="InterPro" id="IPR037069">
    <property type="entry name" value="AcylCoA_DH/ox_N_sf"/>
</dbReference>
<evidence type="ECO:0000259" key="2">
    <source>
        <dbReference type="Pfam" id="PF02771"/>
    </source>
</evidence>
<dbReference type="Proteomes" id="UP000189229">
    <property type="component" value="Unassembled WGS sequence"/>
</dbReference>
<sequence>MRGRGREFRFPQEALDALNASGFNAVHVPEEYGGQGADSVAAASSSRRSPASTRPPR</sequence>
<feature type="compositionally biased region" description="Low complexity" evidence="1">
    <location>
        <begin position="41"/>
        <end position="57"/>
    </location>
</feature>
<dbReference type="InterPro" id="IPR009100">
    <property type="entry name" value="AcylCoA_DH/oxidase_NM_dom_sf"/>
</dbReference>
<evidence type="ECO:0000256" key="1">
    <source>
        <dbReference type="SAM" id="MobiDB-lite"/>
    </source>
</evidence>
<proteinExistence type="predicted"/>
<dbReference type="GO" id="GO:0050660">
    <property type="term" value="F:flavin adenine dinucleotide binding"/>
    <property type="evidence" value="ECO:0007669"/>
    <property type="project" value="InterPro"/>
</dbReference>
<dbReference type="EMBL" id="MVBM01000008">
    <property type="protein sequence ID" value="OOK67761.1"/>
    <property type="molecule type" value="Genomic_DNA"/>
</dbReference>